<comment type="caution">
    <text evidence="1">The sequence shown here is derived from an EMBL/GenBank/DDBJ whole genome shotgun (WGS) entry which is preliminary data.</text>
</comment>
<dbReference type="Proteomes" id="UP000265520">
    <property type="component" value="Unassembled WGS sequence"/>
</dbReference>
<name>A0A392PDU2_9FABA</name>
<proteinExistence type="predicted"/>
<keyword evidence="2" id="KW-1185">Reference proteome</keyword>
<accession>A0A392PDU2</accession>
<reference evidence="1 2" key="1">
    <citation type="journal article" date="2018" name="Front. Plant Sci.">
        <title>Red Clover (Trifolium pratense) and Zigzag Clover (T. medium) - A Picture of Genomic Similarities and Differences.</title>
        <authorList>
            <person name="Dluhosova J."/>
            <person name="Istvanek J."/>
            <person name="Nedelnik J."/>
            <person name="Repkova J."/>
        </authorList>
    </citation>
    <scope>NUCLEOTIDE SEQUENCE [LARGE SCALE GENOMIC DNA]</scope>
    <source>
        <strain evidence="2">cv. 10/8</strain>
        <tissue evidence="1">Leaf</tissue>
    </source>
</reference>
<dbReference type="AlphaFoldDB" id="A0A392PDU2"/>
<protein>
    <submittedName>
        <fullName evidence="1">Uncharacterized protein</fullName>
    </submittedName>
</protein>
<evidence type="ECO:0000313" key="2">
    <source>
        <dbReference type="Proteomes" id="UP000265520"/>
    </source>
</evidence>
<sequence length="62" mass="6802">MFLPSFRFNDAICSEVGVVSLTFFFVRLGGKDSLDTVLLKEGKGQILQFPPCEEPVVDVPPA</sequence>
<organism evidence="1 2">
    <name type="scientific">Trifolium medium</name>
    <dbReference type="NCBI Taxonomy" id="97028"/>
    <lineage>
        <taxon>Eukaryota</taxon>
        <taxon>Viridiplantae</taxon>
        <taxon>Streptophyta</taxon>
        <taxon>Embryophyta</taxon>
        <taxon>Tracheophyta</taxon>
        <taxon>Spermatophyta</taxon>
        <taxon>Magnoliopsida</taxon>
        <taxon>eudicotyledons</taxon>
        <taxon>Gunneridae</taxon>
        <taxon>Pentapetalae</taxon>
        <taxon>rosids</taxon>
        <taxon>fabids</taxon>
        <taxon>Fabales</taxon>
        <taxon>Fabaceae</taxon>
        <taxon>Papilionoideae</taxon>
        <taxon>50 kb inversion clade</taxon>
        <taxon>NPAAA clade</taxon>
        <taxon>Hologalegina</taxon>
        <taxon>IRL clade</taxon>
        <taxon>Trifolieae</taxon>
        <taxon>Trifolium</taxon>
    </lineage>
</organism>
<evidence type="ECO:0000313" key="1">
    <source>
        <dbReference type="EMBL" id="MCI09486.1"/>
    </source>
</evidence>
<dbReference type="EMBL" id="LXQA010072834">
    <property type="protein sequence ID" value="MCI09486.1"/>
    <property type="molecule type" value="Genomic_DNA"/>
</dbReference>